<keyword evidence="1" id="KW-0812">Transmembrane</keyword>
<dbReference type="EMBL" id="CP149822">
    <property type="protein sequence ID" value="WZN39890.1"/>
    <property type="molecule type" value="Genomic_DNA"/>
</dbReference>
<gene>
    <name evidence="2" type="ORF">WJU16_18090</name>
</gene>
<proteinExistence type="predicted"/>
<feature type="transmembrane region" description="Helical" evidence="1">
    <location>
        <begin position="12"/>
        <end position="32"/>
    </location>
</feature>
<evidence type="ECO:0000313" key="2">
    <source>
        <dbReference type="EMBL" id="WZN39890.1"/>
    </source>
</evidence>
<dbReference type="RefSeq" id="WP_341834854.1">
    <property type="nucleotide sequence ID" value="NZ_CP149822.1"/>
</dbReference>
<keyword evidence="1" id="KW-1133">Transmembrane helix</keyword>
<keyword evidence="3" id="KW-1185">Reference proteome</keyword>
<reference evidence="3" key="1">
    <citation type="submission" date="2024-03" db="EMBL/GenBank/DDBJ databases">
        <title>Chitinophaga horti sp. nov., isolated from garden soil.</title>
        <authorList>
            <person name="Lee D.S."/>
            <person name="Han D.M."/>
            <person name="Baek J.H."/>
            <person name="Choi D.G."/>
            <person name="Jeon J.H."/>
            <person name="Jeon C.O."/>
        </authorList>
    </citation>
    <scope>NUCLEOTIDE SEQUENCE [LARGE SCALE GENOMIC DNA]</scope>
    <source>
        <strain evidence="3">GPA1</strain>
    </source>
</reference>
<protein>
    <submittedName>
        <fullName evidence="2">Uncharacterized protein</fullName>
    </submittedName>
</protein>
<name>A0ABZ2YL97_9BACT</name>
<sequence length="344" mass="39486">MRKLFSFIKRISAKSISIVSFILSVAGVLIALKTLNLSQKQFAVAQIPYWDMQMNYSENNKDLISIKFNSITPGVILQGLEIITPSSENLLYDSVVVGNTWNCFEFSNLVYKYVEDNFKIPQIDFSTDLPLNIRYSIPVGIIFKYIQNGESKTSFNLYKVHTKIYSEGQFKISHLETKQINLNKDRLTYIKLVDNLNRDECLLSDILSKDTTILPKLVNNSVYYFHLNDLLETTKNMSAKLLVDSCGCISDTNDITLPLFALSPPHQKIFVSNLKIVKRHLQEFPKGIRKNILKLEHLISENPLCENYNVTCIRETRWVTKQVGSKLNEITSDIIWEQAKLLAD</sequence>
<accession>A0ABZ2YL97</accession>
<evidence type="ECO:0000313" key="3">
    <source>
        <dbReference type="Proteomes" id="UP001485459"/>
    </source>
</evidence>
<keyword evidence="1" id="KW-0472">Membrane</keyword>
<dbReference type="Proteomes" id="UP001485459">
    <property type="component" value="Chromosome"/>
</dbReference>
<evidence type="ECO:0000256" key="1">
    <source>
        <dbReference type="SAM" id="Phobius"/>
    </source>
</evidence>
<organism evidence="2 3">
    <name type="scientific">Chitinophaga pollutisoli</name>
    <dbReference type="NCBI Taxonomy" id="3133966"/>
    <lineage>
        <taxon>Bacteria</taxon>
        <taxon>Pseudomonadati</taxon>
        <taxon>Bacteroidota</taxon>
        <taxon>Chitinophagia</taxon>
        <taxon>Chitinophagales</taxon>
        <taxon>Chitinophagaceae</taxon>
        <taxon>Chitinophaga</taxon>
    </lineage>
</organism>